<evidence type="ECO:0000313" key="4">
    <source>
        <dbReference type="EMBL" id="MCQ4083720.1"/>
    </source>
</evidence>
<evidence type="ECO:0000256" key="2">
    <source>
        <dbReference type="ARBA" id="ARBA00022679"/>
    </source>
</evidence>
<comment type="caution">
    <text evidence="4">The sequence shown here is derived from an EMBL/GenBank/DDBJ whole genome shotgun (WGS) entry which is preliminary data.</text>
</comment>
<name>A0ABT1Q4L4_9ACTN</name>
<dbReference type="InterPro" id="IPR008278">
    <property type="entry name" value="4-PPantetheinyl_Trfase_dom"/>
</dbReference>
<evidence type="ECO:0000259" key="3">
    <source>
        <dbReference type="Pfam" id="PF01648"/>
    </source>
</evidence>
<reference evidence="4" key="1">
    <citation type="submission" date="2022-06" db="EMBL/GenBank/DDBJ databases">
        <title>Draft genome sequence of Streptomyces sp. RB6PN25 isolated from peat swamp forest in Thailand.</title>
        <authorList>
            <person name="Duangmal K."/>
            <person name="Klaysubun C."/>
        </authorList>
    </citation>
    <scope>NUCLEOTIDE SEQUENCE</scope>
    <source>
        <strain evidence="4">RB6PN25</strain>
    </source>
</reference>
<organism evidence="4 5">
    <name type="scientific">Streptomyces humicola</name>
    <dbReference type="NCBI Taxonomy" id="2953240"/>
    <lineage>
        <taxon>Bacteria</taxon>
        <taxon>Bacillati</taxon>
        <taxon>Actinomycetota</taxon>
        <taxon>Actinomycetes</taxon>
        <taxon>Kitasatosporales</taxon>
        <taxon>Streptomycetaceae</taxon>
        <taxon>Streptomyces</taxon>
    </lineage>
</organism>
<dbReference type="Pfam" id="PF01648">
    <property type="entry name" value="ACPS"/>
    <property type="match status" value="1"/>
</dbReference>
<accession>A0ABT1Q4L4</accession>
<feature type="domain" description="4'-phosphopantetheinyl transferase" evidence="3">
    <location>
        <begin position="138"/>
        <end position="199"/>
    </location>
</feature>
<dbReference type="PANTHER" id="PTHR12215">
    <property type="entry name" value="PHOSPHOPANTETHEINE TRANSFERASE"/>
    <property type="match status" value="1"/>
</dbReference>
<dbReference type="InterPro" id="IPR037143">
    <property type="entry name" value="4-PPantetheinyl_Trfase_dom_sf"/>
</dbReference>
<dbReference type="PANTHER" id="PTHR12215:SF10">
    <property type="entry name" value="L-AMINOADIPATE-SEMIALDEHYDE DEHYDROGENASE-PHOSPHOPANTETHEINYL TRANSFERASE"/>
    <property type="match status" value="1"/>
</dbReference>
<dbReference type="InterPro" id="IPR050559">
    <property type="entry name" value="P-Pant_transferase_sf"/>
</dbReference>
<dbReference type="RefSeq" id="WP_255922716.1">
    <property type="nucleotide sequence ID" value="NZ_JANFNG010000025.1"/>
</dbReference>
<sequence>MSAPHQVALQPRTLAPGALGGPLVRPEPGEAPHVWLVRVAAHRGSLGDALTLFDEDERSRHAAFHRAEDRDRYAAAHVALRRLLGAYLGTAPGAVAVEREPCPLCGGPHGRPAVSGSGLHFSLSHSGELVLLAFAATPVGIDVEETHDLAAIEDVSTSLHPREQSELAATAHSGRAAAFLRCWTRKEAYLKGTGEGLPGDPARTYVGTGEMPAAVHGWTLADIPVDAGHAAAVAVRRGQLP</sequence>
<proteinExistence type="inferred from homology"/>
<dbReference type="Gene3D" id="3.90.470.20">
    <property type="entry name" value="4'-phosphopantetheinyl transferase domain"/>
    <property type="match status" value="2"/>
</dbReference>
<dbReference type="Proteomes" id="UP001057702">
    <property type="component" value="Unassembled WGS sequence"/>
</dbReference>
<protein>
    <submittedName>
        <fullName evidence="4">4'-phosphopantetheinyl transferase superfamily protein</fullName>
    </submittedName>
</protein>
<keyword evidence="2 4" id="KW-0808">Transferase</keyword>
<evidence type="ECO:0000256" key="1">
    <source>
        <dbReference type="ARBA" id="ARBA00010990"/>
    </source>
</evidence>
<keyword evidence="5" id="KW-1185">Reference proteome</keyword>
<dbReference type="EMBL" id="JANFNG010000025">
    <property type="protein sequence ID" value="MCQ4083720.1"/>
    <property type="molecule type" value="Genomic_DNA"/>
</dbReference>
<comment type="similarity">
    <text evidence="1">Belongs to the P-Pant transferase superfamily. Gsp/Sfp/HetI/AcpT family.</text>
</comment>
<dbReference type="SUPFAM" id="SSF56214">
    <property type="entry name" value="4'-phosphopantetheinyl transferase"/>
    <property type="match status" value="2"/>
</dbReference>
<gene>
    <name evidence="4" type="ORF">NGB36_24785</name>
</gene>
<dbReference type="GO" id="GO:0016740">
    <property type="term" value="F:transferase activity"/>
    <property type="evidence" value="ECO:0007669"/>
    <property type="project" value="UniProtKB-KW"/>
</dbReference>
<evidence type="ECO:0000313" key="5">
    <source>
        <dbReference type="Proteomes" id="UP001057702"/>
    </source>
</evidence>